<dbReference type="PANTHER" id="PTHR30068:SF4">
    <property type="entry name" value="URONATE ISOMERASE"/>
    <property type="match status" value="1"/>
</dbReference>
<dbReference type="Pfam" id="PF02614">
    <property type="entry name" value="UxaC"/>
    <property type="match status" value="1"/>
</dbReference>
<dbReference type="GO" id="GO:0008880">
    <property type="term" value="F:glucuronate isomerase activity"/>
    <property type="evidence" value="ECO:0007669"/>
    <property type="project" value="UniProtKB-EC"/>
</dbReference>
<keyword evidence="6 7" id="KW-0413">Isomerase</keyword>
<organism evidence="7">
    <name type="scientific">bioreactor metagenome</name>
    <dbReference type="NCBI Taxonomy" id="1076179"/>
    <lineage>
        <taxon>unclassified sequences</taxon>
        <taxon>metagenomes</taxon>
        <taxon>ecological metagenomes</taxon>
    </lineage>
</organism>
<dbReference type="SUPFAM" id="SSF51556">
    <property type="entry name" value="Metallo-dependent hydrolases"/>
    <property type="match status" value="1"/>
</dbReference>
<reference evidence="7" key="1">
    <citation type="submission" date="2019-08" db="EMBL/GenBank/DDBJ databases">
        <authorList>
            <person name="Kucharzyk K."/>
            <person name="Murdoch R.W."/>
            <person name="Higgins S."/>
            <person name="Loffler F."/>
        </authorList>
    </citation>
    <scope>NUCLEOTIDE SEQUENCE</scope>
</reference>
<dbReference type="EMBL" id="VSSQ01034657">
    <property type="protein sequence ID" value="MPM86672.1"/>
    <property type="molecule type" value="Genomic_DNA"/>
</dbReference>
<name>A0A645DDM7_9ZZZZ</name>
<comment type="caution">
    <text evidence="7">The sequence shown here is derived from an EMBL/GenBank/DDBJ whole genome shotgun (WGS) entry which is preliminary data.</text>
</comment>
<dbReference type="UniPathway" id="UPA00246"/>
<dbReference type="PANTHER" id="PTHR30068">
    <property type="entry name" value="URONATE ISOMERASE"/>
    <property type="match status" value="1"/>
</dbReference>
<dbReference type="GO" id="GO:0019698">
    <property type="term" value="P:D-galacturonate catabolic process"/>
    <property type="evidence" value="ECO:0007669"/>
    <property type="project" value="TreeGrafter"/>
</dbReference>
<evidence type="ECO:0000256" key="4">
    <source>
        <dbReference type="ARBA" id="ARBA00012546"/>
    </source>
</evidence>
<protein>
    <recommendedName>
        <fullName evidence="5">Uronate isomerase</fullName>
        <ecNumber evidence="4">5.3.1.12</ecNumber>
    </recommendedName>
</protein>
<proteinExistence type="inferred from homology"/>
<evidence type="ECO:0000256" key="5">
    <source>
        <dbReference type="ARBA" id="ARBA00020555"/>
    </source>
</evidence>
<dbReference type="GO" id="GO:0042840">
    <property type="term" value="P:D-glucuronate catabolic process"/>
    <property type="evidence" value="ECO:0007669"/>
    <property type="project" value="TreeGrafter"/>
</dbReference>
<comment type="pathway">
    <text evidence="2">Carbohydrate metabolism; pentose and glucuronate interconversion.</text>
</comment>
<evidence type="ECO:0000256" key="6">
    <source>
        <dbReference type="ARBA" id="ARBA00023235"/>
    </source>
</evidence>
<dbReference type="Gene3D" id="3.20.20.140">
    <property type="entry name" value="Metal-dependent hydrolases"/>
    <property type="match status" value="1"/>
</dbReference>
<dbReference type="InterPro" id="IPR003766">
    <property type="entry name" value="Uronate_isomerase"/>
</dbReference>
<dbReference type="InterPro" id="IPR032466">
    <property type="entry name" value="Metal_Hydrolase"/>
</dbReference>
<evidence type="ECO:0000313" key="7">
    <source>
        <dbReference type="EMBL" id="MPM86672.1"/>
    </source>
</evidence>
<dbReference type="AlphaFoldDB" id="A0A645DDM7"/>
<gene>
    <name evidence="7" type="primary">uxaC_12</name>
    <name evidence="7" type="ORF">SDC9_133763</name>
</gene>
<comment type="similarity">
    <text evidence="3">Belongs to the metallo-dependent hydrolases superfamily. Uronate isomerase family.</text>
</comment>
<comment type="catalytic activity">
    <reaction evidence="1">
        <text>D-glucuronate = D-fructuronate</text>
        <dbReference type="Rhea" id="RHEA:13049"/>
        <dbReference type="ChEBI" id="CHEBI:58720"/>
        <dbReference type="ChEBI" id="CHEBI:59863"/>
        <dbReference type="EC" id="5.3.1.12"/>
    </reaction>
</comment>
<accession>A0A645DDM7</accession>
<evidence type="ECO:0000256" key="3">
    <source>
        <dbReference type="ARBA" id="ARBA00008397"/>
    </source>
</evidence>
<dbReference type="EC" id="5.3.1.12" evidence="4"/>
<sequence>MLSGSFAEDGAAGKVQLGPAWWYCDHLYGMRDCFETAAAFGVLSVFIGMTTDSRSPLSFVRHEYFRRAFCGWLGEKAERGEYPGAPRALEQLALAVCGGNAEKMIRATKGNES</sequence>
<evidence type="ECO:0000256" key="2">
    <source>
        <dbReference type="ARBA" id="ARBA00004892"/>
    </source>
</evidence>
<evidence type="ECO:0000256" key="1">
    <source>
        <dbReference type="ARBA" id="ARBA00001165"/>
    </source>
</evidence>